<sequence length="95" mass="11168">MMGSISHEFYLLKHGMKKNQIVRRCWTEMARKIQVSSRIDGSPYKKGTPCKETVLQGQKTKEKQKQKQTKDDIQTKEISLYHPYTSTCFELFLHS</sequence>
<evidence type="ECO:0000313" key="2">
    <source>
        <dbReference type="EMBL" id="QHT18465.1"/>
    </source>
</evidence>
<proteinExistence type="predicted"/>
<dbReference type="EMBL" id="MN739656">
    <property type="protein sequence ID" value="QHT18465.1"/>
    <property type="molecule type" value="Genomic_DNA"/>
</dbReference>
<dbReference type="AlphaFoldDB" id="A0A6C0DTD6"/>
<evidence type="ECO:0000256" key="1">
    <source>
        <dbReference type="SAM" id="MobiDB-lite"/>
    </source>
</evidence>
<name>A0A6C0DTD6_9ZZZZ</name>
<reference evidence="2" key="1">
    <citation type="journal article" date="2020" name="Nature">
        <title>Giant virus diversity and host interactions through global metagenomics.</title>
        <authorList>
            <person name="Schulz F."/>
            <person name="Roux S."/>
            <person name="Paez-Espino D."/>
            <person name="Jungbluth S."/>
            <person name="Walsh D.A."/>
            <person name="Denef V.J."/>
            <person name="McMahon K.D."/>
            <person name="Konstantinidis K.T."/>
            <person name="Eloe-Fadrosh E.A."/>
            <person name="Kyrpides N.C."/>
            <person name="Woyke T."/>
        </authorList>
    </citation>
    <scope>NUCLEOTIDE SEQUENCE</scope>
    <source>
        <strain evidence="2">GVMAG-M-3300023174-46</strain>
    </source>
</reference>
<protein>
    <submittedName>
        <fullName evidence="2">Uncharacterized protein</fullName>
    </submittedName>
</protein>
<feature type="region of interest" description="Disordered" evidence="1">
    <location>
        <begin position="40"/>
        <end position="72"/>
    </location>
</feature>
<accession>A0A6C0DTD6</accession>
<organism evidence="2">
    <name type="scientific">viral metagenome</name>
    <dbReference type="NCBI Taxonomy" id="1070528"/>
    <lineage>
        <taxon>unclassified sequences</taxon>
        <taxon>metagenomes</taxon>
        <taxon>organismal metagenomes</taxon>
    </lineage>
</organism>
<feature type="compositionally biased region" description="Basic and acidic residues" evidence="1">
    <location>
        <begin position="59"/>
        <end position="72"/>
    </location>
</feature>